<gene>
    <name evidence="3" type="ORF">F8E02_07750</name>
</gene>
<name>A0ABU3X1G4_9EURY</name>
<dbReference type="RefSeq" id="WP_317064923.1">
    <property type="nucleotide sequence ID" value="NZ_WBKO01000001.1"/>
</dbReference>
<evidence type="ECO:0000256" key="1">
    <source>
        <dbReference type="SAM" id="Phobius"/>
    </source>
</evidence>
<feature type="domain" description="CAAX prenyl protease 2/Lysostaphin resistance protein A-like" evidence="2">
    <location>
        <begin position="115"/>
        <end position="213"/>
    </location>
</feature>
<sequence length="263" mass="28701">MNAGRSPLTFFLLVFVLSIPFLLFAGTPLPGPLNLPVSAFMIVCPALAASILVRREEGAGGVARLLARVADFRKIRAVWYLPILLLMPAIMLLSYGVMLLSGRPLPADPFVPYLLIPVFVPLFFIAAAFEEIGWMGYAADPLQERRSALTTALIIGAVWAAWHSIPWLLLNTPTWAAGQALSTVALRVLIVWLYNNTRKSVFAATLFHGMMNVAEFSFPNLGSHYDPVVSGAIASAVAVVVVFLRGPETLAGWRYAHRRDAGR</sequence>
<organism evidence="3 4">
    <name type="scientific">Methanoculleus caldifontis</name>
    <dbReference type="NCBI Taxonomy" id="2651577"/>
    <lineage>
        <taxon>Archaea</taxon>
        <taxon>Methanobacteriati</taxon>
        <taxon>Methanobacteriota</taxon>
        <taxon>Stenosarchaea group</taxon>
        <taxon>Methanomicrobia</taxon>
        <taxon>Methanomicrobiales</taxon>
        <taxon>Methanomicrobiaceae</taxon>
        <taxon>Methanoculleus</taxon>
    </lineage>
</organism>
<reference evidence="3 4" key="1">
    <citation type="submission" date="2019-10" db="EMBL/GenBank/DDBJ databases">
        <title>Isolation and characterization of Methanoculleus sp. Wushi-C6 from a hot spring well.</title>
        <authorList>
            <person name="Chen S.-C."/>
            <person name="Lan Z.-H."/>
            <person name="You Y.-T."/>
            <person name="Lai M.-C."/>
        </authorList>
    </citation>
    <scope>NUCLEOTIDE SEQUENCE [LARGE SCALE GENOMIC DNA]</scope>
    <source>
        <strain evidence="3 4">Wushi-C6</strain>
    </source>
</reference>
<feature type="transmembrane region" description="Helical" evidence="1">
    <location>
        <begin position="224"/>
        <end position="244"/>
    </location>
</feature>
<evidence type="ECO:0000313" key="3">
    <source>
        <dbReference type="EMBL" id="MDV2481904.1"/>
    </source>
</evidence>
<keyword evidence="3" id="KW-0378">Hydrolase</keyword>
<keyword evidence="1" id="KW-0812">Transmembrane</keyword>
<comment type="caution">
    <text evidence="3">The sequence shown here is derived from an EMBL/GenBank/DDBJ whole genome shotgun (WGS) entry which is preliminary data.</text>
</comment>
<dbReference type="PANTHER" id="PTHR35797">
    <property type="entry name" value="PROTEASE-RELATED"/>
    <property type="match status" value="1"/>
</dbReference>
<feature type="transmembrane region" description="Helical" evidence="1">
    <location>
        <begin position="110"/>
        <end position="129"/>
    </location>
</feature>
<feature type="transmembrane region" description="Helical" evidence="1">
    <location>
        <begin position="201"/>
        <end position="218"/>
    </location>
</feature>
<keyword evidence="4" id="KW-1185">Reference proteome</keyword>
<dbReference type="Pfam" id="PF02517">
    <property type="entry name" value="Rce1-like"/>
    <property type="match status" value="1"/>
</dbReference>
<protein>
    <submittedName>
        <fullName evidence="3">CPBP family intramembrane metalloprotease</fullName>
    </submittedName>
</protein>
<keyword evidence="1" id="KW-1133">Transmembrane helix</keyword>
<keyword evidence="3" id="KW-0645">Protease</keyword>
<proteinExistence type="predicted"/>
<dbReference type="InterPro" id="IPR042150">
    <property type="entry name" value="MmRce1-like"/>
</dbReference>
<dbReference type="GO" id="GO:0008237">
    <property type="term" value="F:metallopeptidase activity"/>
    <property type="evidence" value="ECO:0007669"/>
    <property type="project" value="UniProtKB-KW"/>
</dbReference>
<feature type="transmembrane region" description="Helical" evidence="1">
    <location>
        <begin position="75"/>
        <end position="98"/>
    </location>
</feature>
<feature type="transmembrane region" description="Helical" evidence="1">
    <location>
        <begin position="35"/>
        <end position="54"/>
    </location>
</feature>
<keyword evidence="3" id="KW-0482">Metalloprotease</keyword>
<keyword evidence="1" id="KW-0472">Membrane</keyword>
<evidence type="ECO:0000313" key="4">
    <source>
        <dbReference type="Proteomes" id="UP001281203"/>
    </source>
</evidence>
<feature type="transmembrane region" description="Helical" evidence="1">
    <location>
        <begin position="175"/>
        <end position="194"/>
    </location>
</feature>
<dbReference type="Proteomes" id="UP001281203">
    <property type="component" value="Unassembled WGS sequence"/>
</dbReference>
<dbReference type="EMBL" id="WBKO01000001">
    <property type="protein sequence ID" value="MDV2481904.1"/>
    <property type="molecule type" value="Genomic_DNA"/>
</dbReference>
<feature type="transmembrane region" description="Helical" evidence="1">
    <location>
        <begin position="149"/>
        <end position="169"/>
    </location>
</feature>
<dbReference type="InterPro" id="IPR003675">
    <property type="entry name" value="Rce1/LyrA-like_dom"/>
</dbReference>
<evidence type="ECO:0000259" key="2">
    <source>
        <dbReference type="Pfam" id="PF02517"/>
    </source>
</evidence>
<accession>A0ABU3X1G4</accession>
<dbReference type="PANTHER" id="PTHR35797:SF1">
    <property type="entry name" value="PROTEASE"/>
    <property type="match status" value="1"/>
</dbReference>